<protein>
    <recommendedName>
        <fullName evidence="5">DUF3153 domain-containing protein</fullName>
    </recommendedName>
</protein>
<organism evidence="3 4">
    <name type="scientific">Deinococcus oregonensis</name>
    <dbReference type="NCBI Taxonomy" id="1805970"/>
    <lineage>
        <taxon>Bacteria</taxon>
        <taxon>Thermotogati</taxon>
        <taxon>Deinococcota</taxon>
        <taxon>Deinococci</taxon>
        <taxon>Deinococcales</taxon>
        <taxon>Deinococcaceae</taxon>
        <taxon>Deinococcus</taxon>
    </lineage>
</organism>
<evidence type="ECO:0000313" key="4">
    <source>
        <dbReference type="Proteomes" id="UP001589733"/>
    </source>
</evidence>
<keyword evidence="1" id="KW-0472">Membrane</keyword>
<gene>
    <name evidence="3" type="ORF">ACFFLM_21000</name>
</gene>
<name>A0ABV6B3U4_9DEIO</name>
<proteinExistence type="predicted"/>
<accession>A0ABV6B3U4</accession>
<evidence type="ECO:0000256" key="2">
    <source>
        <dbReference type="SAM" id="SignalP"/>
    </source>
</evidence>
<comment type="caution">
    <text evidence="3">The sequence shown here is derived from an EMBL/GenBank/DDBJ whole genome shotgun (WGS) entry which is preliminary data.</text>
</comment>
<evidence type="ECO:0008006" key="5">
    <source>
        <dbReference type="Google" id="ProtNLM"/>
    </source>
</evidence>
<evidence type="ECO:0000313" key="3">
    <source>
        <dbReference type="EMBL" id="MFB9994437.1"/>
    </source>
</evidence>
<feature type="chain" id="PRO_5046437305" description="DUF3153 domain-containing protein" evidence="2">
    <location>
        <begin position="28"/>
        <end position="227"/>
    </location>
</feature>
<reference evidence="3 4" key="1">
    <citation type="submission" date="2024-09" db="EMBL/GenBank/DDBJ databases">
        <authorList>
            <person name="Sun Q."/>
            <person name="Mori K."/>
        </authorList>
    </citation>
    <scope>NUCLEOTIDE SEQUENCE [LARGE SCALE GENOMIC DNA]</scope>
    <source>
        <strain evidence="3 4">JCM 13503</strain>
    </source>
</reference>
<feature type="transmembrane region" description="Helical" evidence="1">
    <location>
        <begin position="194"/>
        <end position="217"/>
    </location>
</feature>
<keyword evidence="2" id="KW-0732">Signal</keyword>
<dbReference type="EMBL" id="JBHLYR010000062">
    <property type="protein sequence ID" value="MFB9994437.1"/>
    <property type="molecule type" value="Genomic_DNA"/>
</dbReference>
<feature type="signal peptide" evidence="2">
    <location>
        <begin position="1"/>
        <end position="27"/>
    </location>
</feature>
<evidence type="ECO:0000256" key="1">
    <source>
        <dbReference type="SAM" id="Phobius"/>
    </source>
</evidence>
<keyword evidence="4" id="KW-1185">Reference proteome</keyword>
<dbReference type="Proteomes" id="UP001589733">
    <property type="component" value="Unassembled WGS sequence"/>
</dbReference>
<keyword evidence="1" id="KW-0812">Transmembrane</keyword>
<sequence>MRRSACPVSPSLVLWLMAALWLSSAGAHGEANADLRGVTLCVDEQAVQVELEDLPASRAASARAQLVASLGQRLTTALEQDRVRYQRRPSCAGQVGQTQVQASVRYLDPRSYIGYGQQTYSYTVSLKVNGAAATSTDQKRGFSSGWSELYSETGTRRPFEAVVTEWGEEQARDLTAVWRRDNPTLIQHLILPGLLRSLLLATAFAVILSSSGVLIVLSRRTRFKSAV</sequence>
<keyword evidence="1" id="KW-1133">Transmembrane helix</keyword>